<gene>
    <name evidence="2" type="ORF">SS1G_08241</name>
</gene>
<dbReference type="AlphaFoldDB" id="A7ESD6"/>
<evidence type="ECO:0000256" key="1">
    <source>
        <dbReference type="SAM" id="MobiDB-lite"/>
    </source>
</evidence>
<name>A7ESD6_SCLS1</name>
<dbReference type="KEGG" id="ssl:SS1G_08241"/>
<dbReference type="InParanoid" id="A7ESD6"/>
<evidence type="ECO:0000313" key="3">
    <source>
        <dbReference type="Proteomes" id="UP000001312"/>
    </source>
</evidence>
<feature type="region of interest" description="Disordered" evidence="1">
    <location>
        <begin position="1"/>
        <end position="21"/>
    </location>
</feature>
<dbReference type="HOGENOM" id="CLU_2428397_0_0_1"/>
<dbReference type="GeneID" id="5486782"/>
<reference evidence="3" key="1">
    <citation type="journal article" date="2011" name="PLoS Genet.">
        <title>Genomic analysis of the necrotrophic fungal pathogens Sclerotinia sclerotiorum and Botrytis cinerea.</title>
        <authorList>
            <person name="Amselem J."/>
            <person name="Cuomo C.A."/>
            <person name="van Kan J.A."/>
            <person name="Viaud M."/>
            <person name="Benito E.P."/>
            <person name="Couloux A."/>
            <person name="Coutinho P.M."/>
            <person name="de Vries R.P."/>
            <person name="Dyer P.S."/>
            <person name="Fillinger S."/>
            <person name="Fournier E."/>
            <person name="Gout L."/>
            <person name="Hahn M."/>
            <person name="Kohn L."/>
            <person name="Lapalu N."/>
            <person name="Plummer K.M."/>
            <person name="Pradier J.M."/>
            <person name="Quevillon E."/>
            <person name="Sharon A."/>
            <person name="Simon A."/>
            <person name="ten Have A."/>
            <person name="Tudzynski B."/>
            <person name="Tudzynski P."/>
            <person name="Wincker P."/>
            <person name="Andrew M."/>
            <person name="Anthouard V."/>
            <person name="Beever R.E."/>
            <person name="Beffa R."/>
            <person name="Benoit I."/>
            <person name="Bouzid O."/>
            <person name="Brault B."/>
            <person name="Chen Z."/>
            <person name="Choquer M."/>
            <person name="Collemare J."/>
            <person name="Cotton P."/>
            <person name="Danchin E.G."/>
            <person name="Da Silva C."/>
            <person name="Gautier A."/>
            <person name="Giraud C."/>
            <person name="Giraud T."/>
            <person name="Gonzalez C."/>
            <person name="Grossetete S."/>
            <person name="Guldener U."/>
            <person name="Henrissat B."/>
            <person name="Howlett B.J."/>
            <person name="Kodira C."/>
            <person name="Kretschmer M."/>
            <person name="Lappartient A."/>
            <person name="Leroch M."/>
            <person name="Levis C."/>
            <person name="Mauceli E."/>
            <person name="Neuveglise C."/>
            <person name="Oeser B."/>
            <person name="Pearson M."/>
            <person name="Poulain J."/>
            <person name="Poussereau N."/>
            <person name="Quesneville H."/>
            <person name="Rascle C."/>
            <person name="Schumacher J."/>
            <person name="Segurens B."/>
            <person name="Sexton A."/>
            <person name="Silva E."/>
            <person name="Sirven C."/>
            <person name="Soanes D.M."/>
            <person name="Talbot N.J."/>
            <person name="Templeton M."/>
            <person name="Yandava C."/>
            <person name="Yarden O."/>
            <person name="Zeng Q."/>
            <person name="Rollins J.A."/>
            <person name="Lebrun M.H."/>
            <person name="Dickman M."/>
        </authorList>
    </citation>
    <scope>NUCLEOTIDE SEQUENCE [LARGE SCALE GENOMIC DNA]</scope>
    <source>
        <strain evidence="3">ATCC 18683 / 1980 / Ss-1</strain>
    </source>
</reference>
<proteinExistence type="predicted"/>
<dbReference type="RefSeq" id="XP_001590501.1">
    <property type="nucleotide sequence ID" value="XM_001590451.1"/>
</dbReference>
<protein>
    <submittedName>
        <fullName evidence="2">Uncharacterized protein</fullName>
    </submittedName>
</protein>
<organism evidence="2 3">
    <name type="scientific">Sclerotinia sclerotiorum (strain ATCC 18683 / 1980 / Ss-1)</name>
    <name type="common">White mold</name>
    <name type="synonym">Whetzelinia sclerotiorum</name>
    <dbReference type="NCBI Taxonomy" id="665079"/>
    <lineage>
        <taxon>Eukaryota</taxon>
        <taxon>Fungi</taxon>
        <taxon>Dikarya</taxon>
        <taxon>Ascomycota</taxon>
        <taxon>Pezizomycotina</taxon>
        <taxon>Leotiomycetes</taxon>
        <taxon>Helotiales</taxon>
        <taxon>Sclerotiniaceae</taxon>
        <taxon>Sclerotinia</taxon>
    </lineage>
</organism>
<dbReference type="EMBL" id="CH476631">
    <property type="protein sequence ID" value="EDN92378.1"/>
    <property type="molecule type" value="Genomic_DNA"/>
</dbReference>
<evidence type="ECO:0000313" key="2">
    <source>
        <dbReference type="EMBL" id="EDN92378.1"/>
    </source>
</evidence>
<sequence length="91" mass="9909">MASSPVVRTDNQASSEEKTEHKLLAEGYGKAKYPIASHATIAIIAMDKFLSKPVPLDMTRITKMSREIFVSATASPNKHSNTMFNLSPNSA</sequence>
<keyword evidence="3" id="KW-1185">Reference proteome</keyword>
<accession>A7ESD6</accession>
<dbReference type="Proteomes" id="UP000001312">
    <property type="component" value="Unassembled WGS sequence"/>
</dbReference>